<dbReference type="RefSeq" id="WP_147627048.1">
    <property type="nucleotide sequence ID" value="NZ_CP042807.1"/>
</dbReference>
<dbReference type="InterPro" id="IPR018247">
    <property type="entry name" value="EF_Hand_1_Ca_BS"/>
</dbReference>
<comment type="subcellular location">
    <subcellularLocation>
        <location evidence="1">Fimbrium</location>
    </subcellularLocation>
</comment>
<dbReference type="KEGG" id="rgl:CS053_08020"/>
<proteinExistence type="inferred from homology"/>
<evidence type="ECO:0000259" key="7">
    <source>
        <dbReference type="Pfam" id="PF05567"/>
    </source>
</evidence>
<evidence type="ECO:0000256" key="5">
    <source>
        <dbReference type="ARBA" id="ARBA00022837"/>
    </source>
</evidence>
<comment type="similarity">
    <text evidence="2">Belongs to the PilY1 family.</text>
</comment>
<keyword evidence="5" id="KW-0106">Calcium</keyword>
<dbReference type="Proteomes" id="UP000321807">
    <property type="component" value="Chromosome"/>
</dbReference>
<name>A0A5B9E1B0_9GAMM</name>
<evidence type="ECO:0000313" key="8">
    <source>
        <dbReference type="EMBL" id="QEE24451.1"/>
    </source>
</evidence>
<evidence type="ECO:0000256" key="4">
    <source>
        <dbReference type="ARBA" id="ARBA00022723"/>
    </source>
</evidence>
<feature type="domain" description="PilY1 beta-propeller" evidence="7">
    <location>
        <begin position="746"/>
        <end position="1104"/>
    </location>
</feature>
<dbReference type="PROSITE" id="PS00018">
    <property type="entry name" value="EF_HAND_1"/>
    <property type="match status" value="1"/>
</dbReference>
<reference evidence="8 9" key="1">
    <citation type="submission" date="2019-08" db="EMBL/GenBank/DDBJ databases">
        <title>Complete genome sequence of Rhodanobacter glycinis strain T01E-68 isolated from tomato root.</title>
        <authorList>
            <person name="Weon H.-Y."/>
            <person name="Lee S.A."/>
        </authorList>
    </citation>
    <scope>NUCLEOTIDE SEQUENCE [LARGE SCALE GENOMIC DNA]</scope>
    <source>
        <strain evidence="8 9">T01E-68</strain>
    </source>
</reference>
<keyword evidence="6" id="KW-0281">Fimbrium</keyword>
<evidence type="ECO:0000256" key="2">
    <source>
        <dbReference type="ARBA" id="ARBA00008387"/>
    </source>
</evidence>
<keyword evidence="4" id="KW-0479">Metal-binding</keyword>
<sequence>MNIDFRPQGKTGHVFGRLLTTALAVWMAGVVYAPAVAASSSTVPVDTSPLTVQASLPPNIVLMLDDSGSMAWSVMPDYGYLTDQSLQGERNSAVNGVYYDPAVTYTPPPKADSTSTAPDLFPSNSASSFPNAYTDQIGGSTGTSDVTQASGSDGSGYYGNGTFNFYDSLSYGCNKHGRNCSSFNAFAYTGSDGSTHYVASNCNGVSNCVTASDISGVAAPANVPAGQNVMNWYSYYRTRILMAKSGLMSAFSGLNATYRFGFGSIDGGSDGNGNGNSNNLPSGQYSYTDSYNNGTNYIAQVAPFGDGSSSSDQKTAFWNWISKAVASGGTPLRQALNAVGQYYETKQPWTTMSSDTDASKYQNTLLACRQDYTILTTDGFWNGNSPGVGDVDSTAGTAISGANGQSYTYSPALPYSDGTSTVTKNYSHSASSNSDCKNQYTSTTGLSSGYSNSYYSSGWFGGRGTCQFSYQATNSGVANTLADVAMKYWSTDLASGLGGTQDIANEVPTNDADPAFWQHMVTFTIGLGFTPEYADGSAIPVDQVFSWADGKTSDAISGFSWPVPSADNGGSINNIADLAHAGVDGHGGFYSATSPDKFTSGLKDALKRAGERVGTGASLAANSTELQTGTFAYQANYFTGVWKGDLKALAVNPTNGSIAASNDATWYATSELPAAASRNIYTYNPTAAAGSQYVAFSDPTNLSTAEQNALGGTSTDQQNMLNYLRGDQSLEIGQSGGIFRARTTPLGDIVDSQPVYSGAANVNQFNNESFTGSDKFAAYVSTTQSREALIYVASNDGMLHAFDADTGAEKFAYIPAAVITNSTATTGTTDTANDTYVGLSALASPDYGSDSVPHEYFNDGELTVADAYFAEGSDAAAWHTVVVGTTGRGLAKAVYALDVTNPASIKFLWERSAGDGKTNSNYIGQLVGKPIIAQVGDGQWAVLLGNGYNSAAGTSALLQFDLASGSLGVHTTTDTTTGNGLAAPAVWIGNPLDGISTMAYAGDLHGKVWSFPVSKTATTTVTNTDGTTTTTTTNVADTTTQGTLLFQTADANGTAQPITGGMLIGQDPNTQNLWVFFGTGQYLAATDITNTQIQTWYGLIVKSTVDDTLPGQLTSDGNGVNNTNLVQRHIIYEQAAQPANATTGTPATLAARVVSAPVAGDMTGKSGWYMNLGELDTPSTDADGNTTYTATYPDTGERMVTPNQFQGSLLVGTTRIPTATDPCNPSGSGWIMAIEPFTGTNPDPAFFDINGDGVINGSDVVTVGGKSYNVAGVGFTSLPNNPIFVGGNMLTSFDNGTTSSLHTAGAGANLQRVSWRELINQ</sequence>
<dbReference type="GO" id="GO:0009289">
    <property type="term" value="C:pilus"/>
    <property type="evidence" value="ECO:0007669"/>
    <property type="project" value="UniProtKB-SubCell"/>
</dbReference>
<dbReference type="Pfam" id="PF05567">
    <property type="entry name" value="T4P_PilY1"/>
    <property type="match status" value="1"/>
</dbReference>
<evidence type="ECO:0000313" key="9">
    <source>
        <dbReference type="Proteomes" id="UP000321807"/>
    </source>
</evidence>
<dbReference type="InterPro" id="IPR008707">
    <property type="entry name" value="B-propeller_PilY1"/>
</dbReference>
<protein>
    <submittedName>
        <fullName evidence="8">Pilus assembly protein PilY</fullName>
    </submittedName>
</protein>
<dbReference type="InterPro" id="IPR011047">
    <property type="entry name" value="Quinoprotein_ADH-like_sf"/>
</dbReference>
<keyword evidence="3" id="KW-1029">Fimbrium biogenesis</keyword>
<evidence type="ECO:0000256" key="1">
    <source>
        <dbReference type="ARBA" id="ARBA00004561"/>
    </source>
</evidence>
<gene>
    <name evidence="8" type="ORF">CS053_08020</name>
</gene>
<organism evidence="8 9">
    <name type="scientific">Rhodanobacter glycinis</name>
    <dbReference type="NCBI Taxonomy" id="582702"/>
    <lineage>
        <taxon>Bacteria</taxon>
        <taxon>Pseudomonadati</taxon>
        <taxon>Pseudomonadota</taxon>
        <taxon>Gammaproteobacteria</taxon>
        <taxon>Lysobacterales</taxon>
        <taxon>Rhodanobacteraceae</taxon>
        <taxon>Rhodanobacter</taxon>
    </lineage>
</organism>
<dbReference type="SUPFAM" id="SSF50998">
    <property type="entry name" value="Quinoprotein alcohol dehydrogenase-like"/>
    <property type="match status" value="1"/>
</dbReference>
<evidence type="ECO:0000256" key="6">
    <source>
        <dbReference type="ARBA" id="ARBA00023263"/>
    </source>
</evidence>
<accession>A0A5B9E1B0</accession>
<dbReference type="EMBL" id="CP042807">
    <property type="protein sequence ID" value="QEE24451.1"/>
    <property type="molecule type" value="Genomic_DNA"/>
</dbReference>
<evidence type="ECO:0000256" key="3">
    <source>
        <dbReference type="ARBA" id="ARBA00022558"/>
    </source>
</evidence>
<dbReference type="GO" id="GO:0046872">
    <property type="term" value="F:metal ion binding"/>
    <property type="evidence" value="ECO:0007669"/>
    <property type="project" value="UniProtKB-KW"/>
</dbReference>